<evidence type="ECO:0008006" key="5">
    <source>
        <dbReference type="Google" id="ProtNLM"/>
    </source>
</evidence>
<dbReference type="EMBL" id="DSXI01000129">
    <property type="protein sequence ID" value="HGS04555.1"/>
    <property type="molecule type" value="Genomic_DNA"/>
</dbReference>
<evidence type="ECO:0000256" key="2">
    <source>
        <dbReference type="ARBA" id="ARBA00023239"/>
    </source>
</evidence>
<dbReference type="GO" id="GO:0008840">
    <property type="term" value="F:4-hydroxy-tetrahydrodipicolinate synthase activity"/>
    <property type="evidence" value="ECO:0007669"/>
    <property type="project" value="TreeGrafter"/>
</dbReference>
<sequence length="337" mass="36611">MSICMTSWAGGSSSSRPEGGADMIPGEQPLPPAGLIIELVTPLTGDGALDRPGLSRLLEEVMPEADALWLGSPDAGEGLVLPPAVRRDLLARSLEVVAGRRPLFFGITGDTPEATRDWALAVRGEMTRQAYQGWVILVDLPLWHHSNRGLPRFCREVAEAAGLPLVMLNSPALVSRRAPMYRHKNIRTQVVKKLAALPEVLGVIFQGNLRRFLNYHLAVLTRPDFALYEGEESRFLTRPGAMGVVSRGAQVAPAAWRQVVRACLHPEEVSDDPHTRLALWQESTRLLNLAGLYAASPAALLKAALAARGLITSDTLAPGTPPAEPPERQKVLDFTWD</sequence>
<dbReference type="Gene3D" id="3.20.20.70">
    <property type="entry name" value="Aldolase class I"/>
    <property type="match status" value="1"/>
</dbReference>
<evidence type="ECO:0000256" key="1">
    <source>
        <dbReference type="ARBA" id="ARBA00007592"/>
    </source>
</evidence>
<dbReference type="AlphaFoldDB" id="A0A7V4G6Z7"/>
<dbReference type="InterPro" id="IPR002220">
    <property type="entry name" value="DapA-like"/>
</dbReference>
<proteinExistence type="inferred from homology"/>
<dbReference type="SMART" id="SM01130">
    <property type="entry name" value="DHDPS"/>
    <property type="match status" value="1"/>
</dbReference>
<dbReference type="CDD" id="cd00408">
    <property type="entry name" value="DHDPS-like"/>
    <property type="match status" value="1"/>
</dbReference>
<comment type="caution">
    <text evidence="4">The sequence shown here is derived from an EMBL/GenBank/DDBJ whole genome shotgun (WGS) entry which is preliminary data.</text>
</comment>
<dbReference type="PANTHER" id="PTHR12128:SF66">
    <property type="entry name" value="4-HYDROXY-2-OXOGLUTARATE ALDOLASE, MITOCHONDRIAL"/>
    <property type="match status" value="1"/>
</dbReference>
<dbReference type="InterPro" id="IPR013785">
    <property type="entry name" value="Aldolase_TIM"/>
</dbReference>
<dbReference type="Pfam" id="PF00701">
    <property type="entry name" value="DHDPS"/>
    <property type="match status" value="1"/>
</dbReference>
<protein>
    <recommendedName>
        <fullName evidence="5">Dihydrodipicolinate synthase family protein</fullName>
    </recommendedName>
</protein>
<feature type="region of interest" description="Disordered" evidence="3">
    <location>
        <begin position="1"/>
        <end position="27"/>
    </location>
</feature>
<dbReference type="SUPFAM" id="SSF51569">
    <property type="entry name" value="Aldolase"/>
    <property type="match status" value="1"/>
</dbReference>
<dbReference type="GO" id="GO:0005829">
    <property type="term" value="C:cytosol"/>
    <property type="evidence" value="ECO:0007669"/>
    <property type="project" value="TreeGrafter"/>
</dbReference>
<keyword evidence="2" id="KW-0456">Lyase</keyword>
<organism evidence="4">
    <name type="scientific">Desulfobacca acetoxidans</name>
    <dbReference type="NCBI Taxonomy" id="60893"/>
    <lineage>
        <taxon>Bacteria</taxon>
        <taxon>Pseudomonadati</taxon>
        <taxon>Thermodesulfobacteriota</taxon>
        <taxon>Desulfobaccia</taxon>
        <taxon>Desulfobaccales</taxon>
        <taxon>Desulfobaccaceae</taxon>
        <taxon>Desulfobacca</taxon>
    </lineage>
</organism>
<gene>
    <name evidence="4" type="ORF">ENT08_02265</name>
</gene>
<name>A0A7V4G6Z7_9BACT</name>
<dbReference type="PANTHER" id="PTHR12128">
    <property type="entry name" value="DIHYDRODIPICOLINATE SYNTHASE"/>
    <property type="match status" value="1"/>
</dbReference>
<feature type="region of interest" description="Disordered" evidence="3">
    <location>
        <begin position="314"/>
        <end position="337"/>
    </location>
</feature>
<reference evidence="4" key="1">
    <citation type="journal article" date="2020" name="mSystems">
        <title>Genome- and Community-Level Interaction Insights into Carbon Utilization and Element Cycling Functions of Hydrothermarchaeota in Hydrothermal Sediment.</title>
        <authorList>
            <person name="Zhou Z."/>
            <person name="Liu Y."/>
            <person name="Xu W."/>
            <person name="Pan J."/>
            <person name="Luo Z.H."/>
            <person name="Li M."/>
        </authorList>
    </citation>
    <scope>NUCLEOTIDE SEQUENCE [LARGE SCALE GENOMIC DNA]</scope>
    <source>
        <strain evidence="4">SpSt-548</strain>
    </source>
</reference>
<evidence type="ECO:0000313" key="4">
    <source>
        <dbReference type="EMBL" id="HGS04555.1"/>
    </source>
</evidence>
<accession>A0A7V4G6Z7</accession>
<comment type="similarity">
    <text evidence="1">Belongs to the DapA family.</text>
</comment>
<evidence type="ECO:0000256" key="3">
    <source>
        <dbReference type="SAM" id="MobiDB-lite"/>
    </source>
</evidence>